<comment type="caution">
    <text evidence="6">The sequence shown here is derived from an EMBL/GenBank/DDBJ whole genome shotgun (WGS) entry which is preliminary data.</text>
</comment>
<dbReference type="Pfam" id="PF00005">
    <property type="entry name" value="ABC_tran"/>
    <property type="match status" value="1"/>
</dbReference>
<dbReference type="EMBL" id="JWIZ01000015">
    <property type="protein sequence ID" value="KMK52018.1"/>
    <property type="molecule type" value="Genomic_DNA"/>
</dbReference>
<gene>
    <name evidence="6" type="ORF">RO21_03080</name>
</gene>
<dbReference type="Gene3D" id="3.40.50.300">
    <property type="entry name" value="P-loop containing nucleotide triphosphate hydrolases"/>
    <property type="match status" value="1"/>
</dbReference>
<dbReference type="RefSeq" id="WP_047976335.1">
    <property type="nucleotide sequence ID" value="NZ_JWIZ01000015.1"/>
</dbReference>
<evidence type="ECO:0000256" key="3">
    <source>
        <dbReference type="ARBA" id="ARBA00022741"/>
    </source>
</evidence>
<dbReference type="InterPro" id="IPR050095">
    <property type="entry name" value="ECF_ABC_transporter_ATP-bd"/>
</dbReference>
<dbReference type="GO" id="GO:0016887">
    <property type="term" value="F:ATP hydrolysis activity"/>
    <property type="evidence" value="ECO:0007669"/>
    <property type="project" value="InterPro"/>
</dbReference>
<evidence type="ECO:0000256" key="2">
    <source>
        <dbReference type="ARBA" id="ARBA00022448"/>
    </source>
</evidence>
<feature type="domain" description="ABC transporter" evidence="5">
    <location>
        <begin position="4"/>
        <end position="209"/>
    </location>
</feature>
<proteinExistence type="inferred from homology"/>
<protein>
    <submittedName>
        <fullName evidence="6">Cobalt ABC transporter ATP-binding protein</fullName>
    </submittedName>
</protein>
<organism evidence="6 7">
    <name type="scientific">Muribacter muris</name>
    <dbReference type="NCBI Taxonomy" id="67855"/>
    <lineage>
        <taxon>Bacteria</taxon>
        <taxon>Pseudomonadati</taxon>
        <taxon>Pseudomonadota</taxon>
        <taxon>Gammaproteobacteria</taxon>
        <taxon>Pasteurellales</taxon>
        <taxon>Pasteurellaceae</taxon>
        <taxon>Muribacter</taxon>
    </lineage>
</organism>
<dbReference type="SMART" id="SM00382">
    <property type="entry name" value="AAA"/>
    <property type="match status" value="1"/>
</dbReference>
<dbReference type="PROSITE" id="PS50893">
    <property type="entry name" value="ABC_TRANSPORTER_2"/>
    <property type="match status" value="1"/>
</dbReference>
<dbReference type="AlphaFoldDB" id="A0A0J5P6K7"/>
<dbReference type="PANTHER" id="PTHR43553">
    <property type="entry name" value="HEAVY METAL TRANSPORTER"/>
    <property type="match status" value="1"/>
</dbReference>
<keyword evidence="7" id="KW-1185">Reference proteome</keyword>
<dbReference type="InterPro" id="IPR003439">
    <property type="entry name" value="ABC_transporter-like_ATP-bd"/>
</dbReference>
<dbReference type="PATRIC" id="fig|67855.3.peg.382"/>
<dbReference type="InterPro" id="IPR027417">
    <property type="entry name" value="P-loop_NTPase"/>
</dbReference>
<dbReference type="InterPro" id="IPR003593">
    <property type="entry name" value="AAA+_ATPase"/>
</dbReference>
<dbReference type="PANTHER" id="PTHR43553:SF24">
    <property type="entry name" value="ENERGY-COUPLING FACTOR TRANSPORTER ATP-BINDING PROTEIN ECFA1"/>
    <property type="match status" value="1"/>
</dbReference>
<dbReference type="GO" id="GO:0042626">
    <property type="term" value="F:ATPase-coupled transmembrane transporter activity"/>
    <property type="evidence" value="ECO:0007669"/>
    <property type="project" value="TreeGrafter"/>
</dbReference>
<keyword evidence="2" id="KW-0813">Transport</keyword>
<dbReference type="SUPFAM" id="SSF52540">
    <property type="entry name" value="P-loop containing nucleoside triphosphate hydrolases"/>
    <property type="match status" value="1"/>
</dbReference>
<comment type="similarity">
    <text evidence="1">Belongs to the ABC transporter superfamily.</text>
</comment>
<name>A0A0J5P6K7_9PAST</name>
<sequence length="210" mass="23333">MTILTVEHLCIGYPQQPIIEQLSFQLHPNQRLMLQGEIGTGKTTLLHCLLGFIPFQQGSIKWFGKNCRQEADFEPLRGTIGICFQQPDDQLFGPTVLDDVAFGPLNQGLPEADAYRLARLQLAQLGIESLCERSVNQLSGGEKNFTALAGVLAMQPKVLLLDEPTNGLDHKNIDKLTALLKSLDLPMLIASHDRRFSRALADDYLPLAKR</sequence>
<evidence type="ECO:0000259" key="5">
    <source>
        <dbReference type="PROSITE" id="PS50893"/>
    </source>
</evidence>
<evidence type="ECO:0000313" key="6">
    <source>
        <dbReference type="EMBL" id="KMK52018.1"/>
    </source>
</evidence>
<reference evidence="6 7" key="1">
    <citation type="submission" date="2014-12" db="EMBL/GenBank/DDBJ databases">
        <title>Reclassification of Actinobacillus muris as Muribacter muris.</title>
        <authorList>
            <person name="Christensen H."/>
            <person name="Nicklas W."/>
            <person name="Bisgaard M."/>
        </authorList>
    </citation>
    <scope>NUCLEOTIDE SEQUENCE [LARGE SCALE GENOMIC DNA]</scope>
    <source>
        <strain evidence="6 7">Ackerman80-443D</strain>
    </source>
</reference>
<dbReference type="GO" id="GO:0043190">
    <property type="term" value="C:ATP-binding cassette (ABC) transporter complex"/>
    <property type="evidence" value="ECO:0007669"/>
    <property type="project" value="TreeGrafter"/>
</dbReference>
<evidence type="ECO:0000256" key="1">
    <source>
        <dbReference type="ARBA" id="ARBA00005417"/>
    </source>
</evidence>
<keyword evidence="4 6" id="KW-0067">ATP-binding</keyword>
<dbReference type="CDD" id="cd03225">
    <property type="entry name" value="ABC_cobalt_CbiO_domain1"/>
    <property type="match status" value="1"/>
</dbReference>
<evidence type="ECO:0000256" key="4">
    <source>
        <dbReference type="ARBA" id="ARBA00022840"/>
    </source>
</evidence>
<dbReference type="GO" id="GO:0005524">
    <property type="term" value="F:ATP binding"/>
    <property type="evidence" value="ECO:0007669"/>
    <property type="project" value="UniProtKB-KW"/>
</dbReference>
<dbReference type="InterPro" id="IPR015856">
    <property type="entry name" value="ABC_transpr_CbiO/EcfA_su"/>
</dbReference>
<accession>A0A0J5P6K7</accession>
<dbReference type="Proteomes" id="UP000036270">
    <property type="component" value="Unassembled WGS sequence"/>
</dbReference>
<evidence type="ECO:0000313" key="7">
    <source>
        <dbReference type="Proteomes" id="UP000036270"/>
    </source>
</evidence>
<keyword evidence="3" id="KW-0547">Nucleotide-binding</keyword>
<dbReference type="STRING" id="67855.RO21_03080"/>